<evidence type="ECO:0000256" key="9">
    <source>
        <dbReference type="ARBA" id="ARBA00023002"/>
    </source>
</evidence>
<evidence type="ECO:0000259" key="19">
    <source>
        <dbReference type="PROSITE" id="PS50255"/>
    </source>
</evidence>
<evidence type="ECO:0000259" key="20">
    <source>
        <dbReference type="PROSITE" id="PS51349"/>
    </source>
</evidence>
<dbReference type="Gene3D" id="3.10.120.10">
    <property type="entry name" value="Cytochrome b5-like heme/steroid binding domain"/>
    <property type="match status" value="1"/>
</dbReference>
<evidence type="ECO:0000256" key="15">
    <source>
        <dbReference type="ARBA" id="ARBA00066458"/>
    </source>
</evidence>
<comment type="caution">
    <text evidence="21">The sequence shown here is derived from an EMBL/GenBank/DDBJ whole genome shotgun (WGS) entry which is preliminary data.</text>
</comment>
<comment type="subcellular location">
    <subcellularLocation>
        <location evidence="3">Mitochondrion intermembrane space</location>
    </subcellularLocation>
</comment>
<sequence>MKTEPVDILELLKHNTPSSCWIVLHSHVYDVTDFIHEHPGGADLILRHAGGDATEDYEQYHAPELVDQILPVTACLGRVDPAKIPKQKPQLDQGTDGTNRKEGSQVPPLNSLINLDDFEQVAEKNLPVNAWAYYSSAAEDEITKDENRHVFRKVYLRPRILRDVGDIDTSTSILGYRCSLPVFVCPAAMAKLAHPDGECAIAAAAGHEGLIQVVSTSSSMPIHSVMKARIREDQPVFFQLYVLKNLERTKAMIRLAEEAGMKALWVTVDSPVIGKRERDERVKAAIQITDQAGSVRKGQEVQGIARTMSSVITPRLSWDDLKWIREMTSLPLVIKGIQTVEDAILAYQHGVTGIVLSNHGGRSQDTTQPPLLTLLEIRKHAPFLIGGKMEIYLDGGIRRGRDVIKALALGATAVGLGRPFLYSLCGYGELGVRRMVSILRDEVVTNMALAGVRQIQEITPDLVNASKLQRDLLSGARL</sequence>
<dbReference type="PANTHER" id="PTHR10578:SF104">
    <property type="entry name" value="CYTOCHROME B2, MITOCHONDRIAL-RELATED"/>
    <property type="match status" value="1"/>
</dbReference>
<dbReference type="GO" id="GO:0046872">
    <property type="term" value="F:metal ion binding"/>
    <property type="evidence" value="ECO:0007669"/>
    <property type="project" value="UniProtKB-UniRule"/>
</dbReference>
<evidence type="ECO:0000256" key="5">
    <source>
        <dbReference type="ARBA" id="ARBA00022617"/>
    </source>
</evidence>
<keyword evidence="6" id="KW-0285">Flavoprotein</keyword>
<evidence type="ECO:0000256" key="16">
    <source>
        <dbReference type="ARBA" id="ARBA00068515"/>
    </source>
</evidence>
<dbReference type="SUPFAM" id="SSF51395">
    <property type="entry name" value="FMN-linked oxidoreductases"/>
    <property type="match status" value="1"/>
</dbReference>
<keyword evidence="10 17" id="KW-0408">Iron</keyword>
<dbReference type="GO" id="GO:0005758">
    <property type="term" value="C:mitochondrial intermembrane space"/>
    <property type="evidence" value="ECO:0007669"/>
    <property type="project" value="UniProtKB-SubCell"/>
</dbReference>
<evidence type="ECO:0000256" key="13">
    <source>
        <dbReference type="ARBA" id="ARBA00061137"/>
    </source>
</evidence>
<keyword evidence="5 17" id="KW-0349">Heme</keyword>
<accession>A0A232LRZ5</accession>
<dbReference type="PROSITE" id="PS00191">
    <property type="entry name" value="CYTOCHROME_B5_1"/>
    <property type="match status" value="1"/>
</dbReference>
<comment type="similarity">
    <text evidence="17">Belongs to the cytochrome b5 family.</text>
</comment>
<evidence type="ECO:0000256" key="17">
    <source>
        <dbReference type="RuleBase" id="RU362121"/>
    </source>
</evidence>
<dbReference type="Pfam" id="PF00173">
    <property type="entry name" value="Cyt-b5"/>
    <property type="match status" value="1"/>
</dbReference>
<dbReference type="SUPFAM" id="SSF55856">
    <property type="entry name" value="Cytochrome b5-like heme/steroid binding domain"/>
    <property type="match status" value="1"/>
</dbReference>
<dbReference type="PRINTS" id="PR00363">
    <property type="entry name" value="CYTOCHROMEB5"/>
</dbReference>
<dbReference type="Pfam" id="PF01070">
    <property type="entry name" value="FMN_dh"/>
    <property type="match status" value="1"/>
</dbReference>
<evidence type="ECO:0000256" key="3">
    <source>
        <dbReference type="ARBA" id="ARBA00004569"/>
    </source>
</evidence>
<dbReference type="PROSITE" id="PS51349">
    <property type="entry name" value="FMN_HYDROXY_ACID_DH_2"/>
    <property type="match status" value="1"/>
</dbReference>
<protein>
    <recommendedName>
        <fullName evidence="16">L-lactate dehydrogenase (cytochrome)</fullName>
        <ecNumber evidence="15">1.1.2.3</ecNumber>
    </recommendedName>
</protein>
<dbReference type="Proteomes" id="UP000243515">
    <property type="component" value="Unassembled WGS sequence"/>
</dbReference>
<reference evidence="21 22" key="1">
    <citation type="journal article" date="2015" name="Environ. Microbiol.">
        <title>Metagenome sequence of Elaphomyces granulatus from sporocarp tissue reveals Ascomycota ectomycorrhizal fingerprints of genome expansion and a Proteobacteria-rich microbiome.</title>
        <authorList>
            <person name="Quandt C.A."/>
            <person name="Kohler A."/>
            <person name="Hesse C.N."/>
            <person name="Sharpton T.J."/>
            <person name="Martin F."/>
            <person name="Spatafora J.W."/>
        </authorList>
    </citation>
    <scope>NUCLEOTIDE SEQUENCE [LARGE SCALE GENOMIC DNA]</scope>
    <source>
        <strain evidence="21 22">OSC145934</strain>
    </source>
</reference>
<evidence type="ECO:0000256" key="2">
    <source>
        <dbReference type="ARBA" id="ARBA00001970"/>
    </source>
</evidence>
<evidence type="ECO:0000256" key="11">
    <source>
        <dbReference type="ARBA" id="ARBA00023128"/>
    </source>
</evidence>
<evidence type="ECO:0000256" key="7">
    <source>
        <dbReference type="ARBA" id="ARBA00022643"/>
    </source>
</evidence>
<evidence type="ECO:0000256" key="10">
    <source>
        <dbReference type="ARBA" id="ARBA00023004"/>
    </source>
</evidence>
<dbReference type="CDD" id="cd02922">
    <property type="entry name" value="FCB2_FMN"/>
    <property type="match status" value="1"/>
</dbReference>
<evidence type="ECO:0000256" key="1">
    <source>
        <dbReference type="ARBA" id="ARBA00001917"/>
    </source>
</evidence>
<dbReference type="Gene3D" id="3.20.20.70">
    <property type="entry name" value="Aldolase class I"/>
    <property type="match status" value="1"/>
</dbReference>
<evidence type="ECO:0000256" key="14">
    <source>
        <dbReference type="ARBA" id="ARBA00061589"/>
    </source>
</evidence>
<dbReference type="PANTHER" id="PTHR10578">
    <property type="entry name" value="S -2-HYDROXY-ACID OXIDASE-RELATED"/>
    <property type="match status" value="1"/>
</dbReference>
<dbReference type="InterPro" id="IPR036400">
    <property type="entry name" value="Cyt_B5-like_heme/steroid_sf"/>
</dbReference>
<comment type="cofactor">
    <cofactor evidence="2">
        <name>heme b</name>
        <dbReference type="ChEBI" id="CHEBI:60344"/>
    </cofactor>
</comment>
<dbReference type="InterPro" id="IPR001199">
    <property type="entry name" value="Cyt_B5-like_heme/steroid-bd"/>
</dbReference>
<comment type="cofactor">
    <cofactor evidence="1">
        <name>FMN</name>
        <dbReference type="ChEBI" id="CHEBI:58210"/>
    </cofactor>
</comment>
<comment type="similarity">
    <text evidence="13">In the C-terminal section; belongs to the FMN-dependent alpha-hydroxy acid dehydrogenase family.</text>
</comment>
<evidence type="ECO:0000313" key="21">
    <source>
        <dbReference type="EMBL" id="OXV06902.1"/>
    </source>
</evidence>
<name>A0A232LRZ5_9EURO</name>
<dbReference type="GO" id="GO:0020037">
    <property type="term" value="F:heme binding"/>
    <property type="evidence" value="ECO:0007669"/>
    <property type="project" value="UniProtKB-UniRule"/>
</dbReference>
<dbReference type="InterPro" id="IPR013785">
    <property type="entry name" value="Aldolase_TIM"/>
</dbReference>
<dbReference type="GO" id="GO:0004460">
    <property type="term" value="F:L-lactate dehydrogenase (cytochrome) activity"/>
    <property type="evidence" value="ECO:0007669"/>
    <property type="project" value="UniProtKB-EC"/>
</dbReference>
<gene>
    <name evidence="21" type="ORF">Egran_05331</name>
</gene>
<dbReference type="AlphaFoldDB" id="A0A232LRZ5"/>
<organism evidence="21 22">
    <name type="scientific">Elaphomyces granulatus</name>
    <dbReference type="NCBI Taxonomy" id="519963"/>
    <lineage>
        <taxon>Eukaryota</taxon>
        <taxon>Fungi</taxon>
        <taxon>Dikarya</taxon>
        <taxon>Ascomycota</taxon>
        <taxon>Pezizomycotina</taxon>
        <taxon>Eurotiomycetes</taxon>
        <taxon>Eurotiomycetidae</taxon>
        <taxon>Eurotiales</taxon>
        <taxon>Elaphomycetaceae</taxon>
        <taxon>Elaphomyces</taxon>
    </lineage>
</organism>
<dbReference type="EC" id="1.1.2.3" evidence="15"/>
<dbReference type="OrthoDB" id="2866996at2759"/>
<dbReference type="PROSITE" id="PS50255">
    <property type="entry name" value="CYTOCHROME_B5_2"/>
    <property type="match status" value="1"/>
</dbReference>
<dbReference type="InterPro" id="IPR018506">
    <property type="entry name" value="Cyt_B5_heme-BS"/>
</dbReference>
<evidence type="ECO:0000313" key="22">
    <source>
        <dbReference type="Proteomes" id="UP000243515"/>
    </source>
</evidence>
<evidence type="ECO:0000256" key="18">
    <source>
        <dbReference type="SAM" id="MobiDB-lite"/>
    </source>
</evidence>
<proteinExistence type="inferred from homology"/>
<comment type="subunit">
    <text evidence="4">Homotetramer.</text>
</comment>
<evidence type="ECO:0000256" key="8">
    <source>
        <dbReference type="ARBA" id="ARBA00022723"/>
    </source>
</evidence>
<comment type="catalytic activity">
    <reaction evidence="12">
        <text>(S)-lactate + 2 Fe(III)-[cytochrome c] = 2 Fe(II)-[cytochrome c] + pyruvate + 2 H(+)</text>
        <dbReference type="Rhea" id="RHEA:19909"/>
        <dbReference type="Rhea" id="RHEA-COMP:10350"/>
        <dbReference type="Rhea" id="RHEA-COMP:14399"/>
        <dbReference type="ChEBI" id="CHEBI:15361"/>
        <dbReference type="ChEBI" id="CHEBI:15378"/>
        <dbReference type="ChEBI" id="CHEBI:16651"/>
        <dbReference type="ChEBI" id="CHEBI:29033"/>
        <dbReference type="ChEBI" id="CHEBI:29034"/>
        <dbReference type="EC" id="1.1.2.3"/>
    </reaction>
    <physiologicalReaction direction="left-to-right" evidence="12">
        <dbReference type="Rhea" id="RHEA:19910"/>
    </physiologicalReaction>
</comment>
<feature type="domain" description="Cytochrome b5 heme-binding" evidence="19">
    <location>
        <begin position="3"/>
        <end position="80"/>
    </location>
</feature>
<dbReference type="InterPro" id="IPR037458">
    <property type="entry name" value="L-MDH/L-LDH_FMN-bd"/>
</dbReference>
<dbReference type="InterPro" id="IPR000262">
    <property type="entry name" value="FMN-dep_DH"/>
</dbReference>
<keyword evidence="9" id="KW-0560">Oxidoreductase</keyword>
<keyword evidence="7" id="KW-0288">FMN</keyword>
<dbReference type="EMBL" id="NPHW01005303">
    <property type="protein sequence ID" value="OXV06902.1"/>
    <property type="molecule type" value="Genomic_DNA"/>
</dbReference>
<keyword evidence="22" id="KW-1185">Reference proteome</keyword>
<dbReference type="InterPro" id="IPR037396">
    <property type="entry name" value="FMN_HAD"/>
</dbReference>
<dbReference type="FunFam" id="3.20.20.70:FF:000062">
    <property type="entry name" value="Cytochrome b2, mitochondrial, putative"/>
    <property type="match status" value="1"/>
</dbReference>
<keyword evidence="8 17" id="KW-0479">Metal-binding</keyword>
<dbReference type="SMART" id="SM01117">
    <property type="entry name" value="Cyt-b5"/>
    <property type="match status" value="1"/>
</dbReference>
<feature type="region of interest" description="Disordered" evidence="18">
    <location>
        <begin position="83"/>
        <end position="110"/>
    </location>
</feature>
<feature type="domain" description="FMN hydroxy acid dehydrogenase" evidence="20">
    <location>
        <begin position="107"/>
        <end position="468"/>
    </location>
</feature>
<comment type="similarity">
    <text evidence="14">In the N-terminal section; belongs to the cytochrome b5 family.</text>
</comment>
<keyword evidence="11" id="KW-0496">Mitochondrion</keyword>
<evidence type="ECO:0000256" key="4">
    <source>
        <dbReference type="ARBA" id="ARBA00011881"/>
    </source>
</evidence>
<evidence type="ECO:0000256" key="12">
    <source>
        <dbReference type="ARBA" id="ARBA00052399"/>
    </source>
</evidence>
<evidence type="ECO:0000256" key="6">
    <source>
        <dbReference type="ARBA" id="ARBA00022630"/>
    </source>
</evidence>